<feature type="transmembrane region" description="Helical" evidence="1">
    <location>
        <begin position="56"/>
        <end position="75"/>
    </location>
</feature>
<evidence type="ECO:0000256" key="1">
    <source>
        <dbReference type="SAM" id="Phobius"/>
    </source>
</evidence>
<feature type="transmembrane region" description="Helical" evidence="1">
    <location>
        <begin position="293"/>
        <end position="313"/>
    </location>
</feature>
<protein>
    <submittedName>
        <fullName evidence="2">Uncharacterized protein</fullName>
    </submittedName>
</protein>
<organism evidence="2">
    <name type="scientific">marine sediment metagenome</name>
    <dbReference type="NCBI Taxonomy" id="412755"/>
    <lineage>
        <taxon>unclassified sequences</taxon>
        <taxon>metagenomes</taxon>
        <taxon>ecological metagenomes</taxon>
    </lineage>
</organism>
<evidence type="ECO:0000313" key="2">
    <source>
        <dbReference type="EMBL" id="KKN03905.1"/>
    </source>
</evidence>
<feature type="transmembrane region" description="Helical" evidence="1">
    <location>
        <begin position="325"/>
        <end position="346"/>
    </location>
</feature>
<feature type="transmembrane region" description="Helical" evidence="1">
    <location>
        <begin position="253"/>
        <end position="273"/>
    </location>
</feature>
<keyword evidence="1" id="KW-0472">Membrane</keyword>
<feature type="transmembrane region" description="Helical" evidence="1">
    <location>
        <begin position="81"/>
        <end position="101"/>
    </location>
</feature>
<feature type="transmembrane region" description="Helical" evidence="1">
    <location>
        <begin position="113"/>
        <end position="136"/>
    </location>
</feature>
<dbReference type="AlphaFoldDB" id="A0A0F9M8Y1"/>
<sequence length="393" mass="45326">MAQDGEIEKSNLEIRKDKEEVTRRVKDYLIRAHSFQEVGTEKLPDENYDILHFPHILLGAGVIMAIYGFYIILISTDLASYTAYIDGFIVLVVGNVIAFLGMLRLLKKYWSSYLILLILTIGIIFGMLAMWYFVFVPIGIVEVIPTNFWAQAGIVILSTTTFAFTACFVWYIIARYTSFLYYKVFSGGKAKGNRFFIVDPWRKTLSSKTMLIKDIMGRVIYPFLFLLAIMLTLSEEGELSFFHVTWDNYFQAILPLFFLLCAMVVIFPALWLLDYVRFYDENRLEVRSMGRRILTLIKGYAGFGVLVSFLSRSQNEPLIKVLLDLYMLFLYLIPSLIILIGGYVLLTERDVYYIASKVTHGDVVIVDYKLMDSKGKELEWWAGSKKKIKRGKS</sequence>
<accession>A0A0F9M8Y1</accession>
<feature type="transmembrane region" description="Helical" evidence="1">
    <location>
        <begin position="215"/>
        <end position="233"/>
    </location>
</feature>
<name>A0A0F9M8Y1_9ZZZZ</name>
<keyword evidence="1" id="KW-0812">Transmembrane</keyword>
<reference evidence="2" key="1">
    <citation type="journal article" date="2015" name="Nature">
        <title>Complex archaea that bridge the gap between prokaryotes and eukaryotes.</title>
        <authorList>
            <person name="Spang A."/>
            <person name="Saw J.H."/>
            <person name="Jorgensen S.L."/>
            <person name="Zaremba-Niedzwiedzka K."/>
            <person name="Martijn J."/>
            <person name="Lind A.E."/>
            <person name="van Eijk R."/>
            <person name="Schleper C."/>
            <person name="Guy L."/>
            <person name="Ettema T.J."/>
        </authorList>
    </citation>
    <scope>NUCLEOTIDE SEQUENCE</scope>
</reference>
<dbReference type="EMBL" id="LAZR01004982">
    <property type="protein sequence ID" value="KKN03905.1"/>
    <property type="molecule type" value="Genomic_DNA"/>
</dbReference>
<gene>
    <name evidence="2" type="ORF">LCGC14_1102970</name>
</gene>
<proteinExistence type="predicted"/>
<feature type="transmembrane region" description="Helical" evidence="1">
    <location>
        <begin position="148"/>
        <end position="173"/>
    </location>
</feature>
<keyword evidence="1" id="KW-1133">Transmembrane helix</keyword>
<comment type="caution">
    <text evidence="2">The sequence shown here is derived from an EMBL/GenBank/DDBJ whole genome shotgun (WGS) entry which is preliminary data.</text>
</comment>